<dbReference type="Pfam" id="PF03781">
    <property type="entry name" value="FGE-sulfatase"/>
    <property type="match status" value="1"/>
</dbReference>
<dbReference type="PANTHER" id="PTHR23150:SF36">
    <property type="entry name" value="HERCYNINE OXYGENASE"/>
    <property type="match status" value="1"/>
</dbReference>
<dbReference type="Gene3D" id="3.90.1580.10">
    <property type="entry name" value="paralog of FGE (formylglycine-generating enzyme)"/>
    <property type="match status" value="2"/>
</dbReference>
<dbReference type="NCBIfam" id="TIGR03440">
    <property type="entry name" value="egtB_TIGR03440"/>
    <property type="match status" value="1"/>
</dbReference>
<dbReference type="GO" id="GO:0052699">
    <property type="term" value="P:ergothioneine biosynthetic process"/>
    <property type="evidence" value="ECO:0007669"/>
    <property type="project" value="InterPro"/>
</dbReference>
<evidence type="ECO:0000259" key="1">
    <source>
        <dbReference type="Pfam" id="PF03781"/>
    </source>
</evidence>
<name>A0A1S2VGS9_9BACT</name>
<proteinExistence type="predicted"/>
<keyword evidence="3" id="KW-1185">Reference proteome</keyword>
<protein>
    <submittedName>
        <fullName evidence="2">Sulfatase maturase</fullName>
    </submittedName>
</protein>
<dbReference type="InterPro" id="IPR042095">
    <property type="entry name" value="SUMF_sf"/>
</dbReference>
<accession>A0A1S2VGS9</accession>
<reference evidence="2 3" key="1">
    <citation type="submission" date="2016-10" db="EMBL/GenBank/DDBJ databases">
        <title>Arsenicibacter rosenii gen. nov., sp. nov., an efficient arsenic-methylating bacterium isolated from an arsenic-contaminated paddy soil.</title>
        <authorList>
            <person name="Huang K."/>
        </authorList>
    </citation>
    <scope>NUCLEOTIDE SEQUENCE [LARGE SCALE GENOMIC DNA]</scope>
    <source>
        <strain evidence="2 3">SM-1</strain>
    </source>
</reference>
<dbReference type="Proteomes" id="UP000181790">
    <property type="component" value="Unassembled WGS sequence"/>
</dbReference>
<dbReference type="EMBL" id="MORL01000009">
    <property type="protein sequence ID" value="OIN57971.1"/>
    <property type="molecule type" value="Genomic_DNA"/>
</dbReference>
<dbReference type="AlphaFoldDB" id="A0A1S2VGS9"/>
<dbReference type="RefSeq" id="WP_071504561.1">
    <property type="nucleotide sequence ID" value="NZ_MORL01000009.1"/>
</dbReference>
<dbReference type="SUPFAM" id="SSF56436">
    <property type="entry name" value="C-type lectin-like"/>
    <property type="match status" value="1"/>
</dbReference>
<dbReference type="InterPro" id="IPR017806">
    <property type="entry name" value="EgtB"/>
</dbReference>
<organism evidence="2 3">
    <name type="scientific">Arsenicibacter rosenii</name>
    <dbReference type="NCBI Taxonomy" id="1750698"/>
    <lineage>
        <taxon>Bacteria</taxon>
        <taxon>Pseudomonadati</taxon>
        <taxon>Bacteroidota</taxon>
        <taxon>Cytophagia</taxon>
        <taxon>Cytophagales</taxon>
        <taxon>Spirosomataceae</taxon>
        <taxon>Arsenicibacter</taxon>
    </lineage>
</organism>
<evidence type="ECO:0000313" key="3">
    <source>
        <dbReference type="Proteomes" id="UP000181790"/>
    </source>
</evidence>
<dbReference type="InterPro" id="IPR016187">
    <property type="entry name" value="CTDL_fold"/>
</dbReference>
<sequence length="394" mass="45512">MLSEVLPLTQPAFVDRYRTIRTYSEAICRYLETEDYVVQPIVDVSPPKWHLGHTTWFWETFILVPNLPGYTIFHEDFSFVFNSYYESVGKRVLRTDRGNLSRPTVADVYRYRAYVDTYMDTYLMEHELSPEISALVELGLNHEQQHQELLITDIKYILGHNPLFPSLDIPINQGGLFGGASYDDVQLSEGIYTIGYSGNGFCFDNELGVHKTYLNQTTLSGKLVTNAGYIDFIKAGGYQNFRYWLSDGWAWVKTEQVKAPLYWYEIDGQWYSYTFKGLEPVDPDEPVCHVSYYEADAYARWCGQRLPTEFEWEAANERFAWGERWEWTGSAYLAYPGFSTAEGAVGEYNGKFMSSQMVLRGASVATPAGHARSTYRNFFQPDKRWQFTGIRLAK</sequence>
<evidence type="ECO:0000313" key="2">
    <source>
        <dbReference type="EMBL" id="OIN57971.1"/>
    </source>
</evidence>
<dbReference type="OrthoDB" id="9768004at2"/>
<gene>
    <name evidence="2" type="ORF">BLX24_17945</name>
</gene>
<dbReference type="InterPro" id="IPR005532">
    <property type="entry name" value="SUMF_dom"/>
</dbReference>
<dbReference type="PANTHER" id="PTHR23150">
    <property type="entry name" value="SULFATASE MODIFYING FACTOR 1, 2"/>
    <property type="match status" value="1"/>
</dbReference>
<dbReference type="InterPro" id="IPR051043">
    <property type="entry name" value="Sulfatase_Mod_Factor_Kinase"/>
</dbReference>
<feature type="domain" description="Sulfatase-modifying factor enzyme-like" evidence="1">
    <location>
        <begin position="185"/>
        <end position="316"/>
    </location>
</feature>
<comment type="caution">
    <text evidence="2">The sequence shown here is derived from an EMBL/GenBank/DDBJ whole genome shotgun (WGS) entry which is preliminary data.</text>
</comment>